<dbReference type="PATRIC" id="fig|194439.7.peg.399"/>
<dbReference type="EnsemblBacteria" id="AAM71660">
    <property type="protein sequence ID" value="AAM71660"/>
    <property type="gene ID" value="CT0414"/>
</dbReference>
<dbReference type="AlphaFoldDB" id="Q8KFB3"/>
<protein>
    <recommendedName>
        <fullName evidence="3">Adenosylcobinamide amidohydrolase</fullName>
    </recommendedName>
</protein>
<gene>
    <name evidence="1" type="ordered locus">CT0414</name>
</gene>
<dbReference type="EMBL" id="AE006470">
    <property type="protein sequence ID" value="AAM71660.1"/>
    <property type="molecule type" value="Genomic_DNA"/>
</dbReference>
<dbReference type="Pfam" id="PF01955">
    <property type="entry name" value="CbiZ"/>
    <property type="match status" value="1"/>
</dbReference>
<reference evidence="1 2" key="1">
    <citation type="journal article" date="2002" name="Proc. Natl. Acad. Sci. U.S.A.">
        <title>The complete genome sequence of Chlorobium tepidum TLS, a photosynthetic, anaerobic, green-sulfur bacterium.</title>
        <authorList>
            <person name="Eisen J.A."/>
            <person name="Nelson K.E."/>
            <person name="Paulsen I.T."/>
            <person name="Heidelberg J.F."/>
            <person name="Wu M."/>
            <person name="Dodson R.J."/>
            <person name="Deboy R."/>
            <person name="Gwinn M.L."/>
            <person name="Nelson W.C."/>
            <person name="Haft D.H."/>
            <person name="Hickey E.K."/>
            <person name="Peterson J.D."/>
            <person name="Durkin A.S."/>
            <person name="Kolonay J.L."/>
            <person name="Yang F."/>
            <person name="Holt I."/>
            <person name="Umayam L.A."/>
            <person name="Mason T."/>
            <person name="Brenner M."/>
            <person name="Shea T.P."/>
            <person name="Parksey D."/>
            <person name="Nierman W.C."/>
            <person name="Feldblyum T.V."/>
            <person name="Hansen C.L."/>
            <person name="Craven M.B."/>
            <person name="Radune D."/>
            <person name="Vamathevan J."/>
            <person name="Khouri H."/>
            <person name="White O."/>
            <person name="Gruber T.M."/>
            <person name="Ketchum K.A."/>
            <person name="Venter J.C."/>
            <person name="Tettelin H."/>
            <person name="Bryant D.A."/>
            <person name="Fraser C.M."/>
        </authorList>
    </citation>
    <scope>NUCLEOTIDE SEQUENCE [LARGE SCALE GENOMIC DNA]</scope>
    <source>
        <strain evidence="2">ATCC 49652 / DSM 12025 / NBRC 103806 / TLS</strain>
    </source>
</reference>
<dbReference type="eggNOG" id="COG1865">
    <property type="taxonomic scope" value="Bacteria"/>
</dbReference>
<dbReference type="Proteomes" id="UP000001007">
    <property type="component" value="Chromosome"/>
</dbReference>
<dbReference type="PANTHER" id="PTHR35336:SF5">
    <property type="entry name" value="ADENOSYLCOBINAMIDE AMIDOHYDROLASE"/>
    <property type="match status" value="1"/>
</dbReference>
<dbReference type="InterPro" id="IPR052209">
    <property type="entry name" value="CbiZ"/>
</dbReference>
<dbReference type="STRING" id="194439.CT0414"/>
<evidence type="ECO:0008006" key="3">
    <source>
        <dbReference type="Google" id="ProtNLM"/>
    </source>
</evidence>
<dbReference type="OrthoDB" id="9767827at2"/>
<keyword evidence="2" id="KW-1185">Reference proteome</keyword>
<dbReference type="InterPro" id="IPR002808">
    <property type="entry name" value="AdoCbi_amidolase"/>
</dbReference>
<proteinExistence type="predicted"/>
<dbReference type="KEGG" id="cte:CT0414"/>
<evidence type="ECO:0000313" key="2">
    <source>
        <dbReference type="Proteomes" id="UP000001007"/>
    </source>
</evidence>
<dbReference type="HOGENOM" id="CLU_056334_0_0_10"/>
<sequence>MKLGVFGNAEVHRNGKMISVRFLAPHRVVSTCRVHGGLRDDLDGVFNHQSCEPAGHMRKDMKTIVAEPERYHQRLCQRYGVSELSASLGTAANMNHAAIATRSFRDLSVTAICTGGVEGNAGRAGDPASVWEGETGFEPLDKKGEELPGTINMMLLINRELSHGAMVRSIVTATEAKSAVLQELAVSSRYSEGLATGTGTDQIAVACALGGSRPLTSAGKHSKLGELIAQAVINALRDTLSRQNSLTPQSQRSVYEHIRRFGVSKEEVMEMVAERLSPDESEVFRKNFGGLDRDSMTVAAACALVHLYDKHAWGLLPDSCMGEIFVMQGALFAAAVSHRQERIATYAEQLEAVGWGAGREALLSLITTAWALGYADKWND</sequence>
<dbReference type="RefSeq" id="WP_010932105.1">
    <property type="nucleotide sequence ID" value="NC_002932.3"/>
</dbReference>
<accession>Q8KFB3</accession>
<evidence type="ECO:0000313" key="1">
    <source>
        <dbReference type="EMBL" id="AAM71660.1"/>
    </source>
</evidence>
<organism evidence="1 2">
    <name type="scientific">Chlorobaculum tepidum (strain ATCC 49652 / DSM 12025 / NBRC 103806 / TLS)</name>
    <name type="common">Chlorobium tepidum</name>
    <dbReference type="NCBI Taxonomy" id="194439"/>
    <lineage>
        <taxon>Bacteria</taxon>
        <taxon>Pseudomonadati</taxon>
        <taxon>Chlorobiota</taxon>
        <taxon>Chlorobiia</taxon>
        <taxon>Chlorobiales</taxon>
        <taxon>Chlorobiaceae</taxon>
        <taxon>Chlorobaculum</taxon>
    </lineage>
</organism>
<dbReference type="PANTHER" id="PTHR35336">
    <property type="entry name" value="ADENOSYLCOBINAMIDE AMIDOHYDROLASE"/>
    <property type="match status" value="1"/>
</dbReference>
<name>Q8KFB3_CHLTE</name>